<dbReference type="InterPro" id="IPR029044">
    <property type="entry name" value="Nucleotide-diphossugar_trans"/>
</dbReference>
<dbReference type="KEGG" id="sind:105161403"/>
<dbReference type="GeneID" id="105161403"/>
<dbReference type="PANTHER" id="PTHR10896:SF59">
    <property type="entry name" value="BETA-1,4-XYLOSYLTRANSFERASE IRX9"/>
    <property type="match status" value="1"/>
</dbReference>
<evidence type="ECO:0000256" key="14">
    <source>
        <dbReference type="SAM" id="MobiDB-lite"/>
    </source>
</evidence>
<dbReference type="Proteomes" id="UP000504604">
    <property type="component" value="Linkage group LG5"/>
</dbReference>
<evidence type="ECO:0000256" key="1">
    <source>
        <dbReference type="ARBA" id="ARBA00004323"/>
    </source>
</evidence>
<protein>
    <recommendedName>
        <fullName evidence="13">Glycosyltransferases</fullName>
        <ecNumber evidence="13">2.4.-.-</ecNumber>
    </recommendedName>
</protein>
<keyword evidence="9" id="KW-0472">Membrane</keyword>
<evidence type="ECO:0000256" key="4">
    <source>
        <dbReference type="ARBA" id="ARBA00022679"/>
    </source>
</evidence>
<evidence type="ECO:0000256" key="8">
    <source>
        <dbReference type="ARBA" id="ARBA00023034"/>
    </source>
</evidence>
<dbReference type="PANTHER" id="PTHR10896">
    <property type="entry name" value="GALACTOSYLGALACTOSYLXYLOSYLPROTEIN 3-BETA-GLUCURONOSYLTRANSFERASE BETA-1,3-GLUCURONYLTRANSFERASE"/>
    <property type="match status" value="1"/>
</dbReference>
<dbReference type="FunCoup" id="A0A6I9T352">
    <property type="interactions" value="604"/>
</dbReference>
<dbReference type="Gene3D" id="3.90.550.10">
    <property type="entry name" value="Spore Coat Polysaccharide Biosynthesis Protein SpsA, Chain A"/>
    <property type="match status" value="1"/>
</dbReference>
<dbReference type="GO" id="GO:0071555">
    <property type="term" value="P:cell wall organization"/>
    <property type="evidence" value="ECO:0007669"/>
    <property type="project" value="UniProtKB-KW"/>
</dbReference>
<keyword evidence="3" id="KW-0328">Glycosyltransferase</keyword>
<dbReference type="AlphaFoldDB" id="A0A6I9T352"/>
<dbReference type="GO" id="GO:0015018">
    <property type="term" value="F:galactosylgalactosylxylosylprotein 3-beta-glucuronosyltransferase activity"/>
    <property type="evidence" value="ECO:0007669"/>
    <property type="project" value="InterPro"/>
</dbReference>
<evidence type="ECO:0000313" key="15">
    <source>
        <dbReference type="Proteomes" id="UP000504604"/>
    </source>
</evidence>
<keyword evidence="7" id="KW-1133">Transmembrane helix</keyword>
<evidence type="ECO:0000256" key="3">
    <source>
        <dbReference type="ARBA" id="ARBA00022676"/>
    </source>
</evidence>
<reference evidence="16" key="1">
    <citation type="submission" date="2025-08" db="UniProtKB">
        <authorList>
            <consortium name="RefSeq"/>
        </authorList>
    </citation>
    <scope>IDENTIFICATION</scope>
</reference>
<evidence type="ECO:0000256" key="5">
    <source>
        <dbReference type="ARBA" id="ARBA00022692"/>
    </source>
</evidence>
<evidence type="ECO:0000313" key="16">
    <source>
        <dbReference type="RefSeq" id="XP_011077373.2"/>
    </source>
</evidence>
<proteinExistence type="inferred from homology"/>
<evidence type="ECO:0000256" key="6">
    <source>
        <dbReference type="ARBA" id="ARBA00022968"/>
    </source>
</evidence>
<keyword evidence="11 13" id="KW-0961">Cell wall biogenesis/degradation</keyword>
<keyword evidence="10" id="KW-0325">Glycoprotein</keyword>
<dbReference type="CDD" id="cd00218">
    <property type="entry name" value="GlcAT-I"/>
    <property type="match status" value="1"/>
</dbReference>
<name>A0A6I9T352_SESIN</name>
<dbReference type="OrthoDB" id="675023at2759"/>
<dbReference type="EC" id="2.4.-.-" evidence="13"/>
<keyword evidence="5" id="KW-0812">Transmembrane</keyword>
<evidence type="ECO:0000256" key="10">
    <source>
        <dbReference type="ARBA" id="ARBA00023180"/>
    </source>
</evidence>
<evidence type="ECO:0000256" key="11">
    <source>
        <dbReference type="ARBA" id="ARBA00023316"/>
    </source>
</evidence>
<keyword evidence="6 13" id="KW-0735">Signal-anchor</keyword>
<evidence type="ECO:0000256" key="9">
    <source>
        <dbReference type="ARBA" id="ARBA00023136"/>
    </source>
</evidence>
<gene>
    <name evidence="16" type="primary">LOC105161403</name>
</gene>
<feature type="site" description="Interaction with galactose moiety of substrate glycoprotein" evidence="12">
    <location>
        <position position="242"/>
    </location>
</feature>
<comment type="function">
    <text evidence="13">Involved in the synthesis of glucuronoxylan hemicellulose in secondary cell walls.</text>
</comment>
<dbReference type="GO" id="GO:0010417">
    <property type="term" value="P:glucuronoxylan biosynthetic process"/>
    <property type="evidence" value="ECO:0007669"/>
    <property type="project" value="TreeGrafter"/>
</dbReference>
<keyword evidence="15" id="KW-1185">Reference proteome</keyword>
<evidence type="ECO:0000256" key="7">
    <source>
        <dbReference type="ARBA" id="ARBA00022989"/>
    </source>
</evidence>
<dbReference type="GO" id="GO:0042285">
    <property type="term" value="F:xylosyltransferase activity"/>
    <property type="evidence" value="ECO:0007669"/>
    <property type="project" value="TreeGrafter"/>
</dbReference>
<organism evidence="15 16">
    <name type="scientific">Sesamum indicum</name>
    <name type="common">Oriental sesame</name>
    <name type="synonym">Sesamum orientale</name>
    <dbReference type="NCBI Taxonomy" id="4182"/>
    <lineage>
        <taxon>Eukaryota</taxon>
        <taxon>Viridiplantae</taxon>
        <taxon>Streptophyta</taxon>
        <taxon>Embryophyta</taxon>
        <taxon>Tracheophyta</taxon>
        <taxon>Spermatophyta</taxon>
        <taxon>Magnoliopsida</taxon>
        <taxon>eudicotyledons</taxon>
        <taxon>Gunneridae</taxon>
        <taxon>Pentapetalae</taxon>
        <taxon>asterids</taxon>
        <taxon>lamiids</taxon>
        <taxon>Lamiales</taxon>
        <taxon>Pedaliaceae</taxon>
        <taxon>Sesamum</taxon>
    </lineage>
</organism>
<dbReference type="InterPro" id="IPR005027">
    <property type="entry name" value="Glyco_trans_43"/>
</dbReference>
<sequence>MGSQERSKKKVQLWKKAIVHFLLCFVMGFFTGFAPTSKSSIFSSHVTMSLSTSYSPQPMEVLHQSRMQNQNRSLLDDTESAGQNHSAKKAVVPQEEKREIEEFNPRRLAIVVTPMSTRNKLRKVLLRRLANTLRLVAQPLLWVVVEQQSNDSEVSEILRKTGIMYRHVVFKENFTDAHSEMDHQRNLALNHIEHHRLSGIVHFAGLSNVYDLSFFEEIRGIEAFGAWPIAKLSANRKKVVIEGPVCDSSQVMGWHLKKMQNVTENIRTPPIHISSFAFNSSILWDPERWGRTSSAQDTSQNSVKYVREEVLEEETKLKGIPGQGCSRVLLWDLHFPTKCRIKFMQAYHQ</sequence>
<dbReference type="Pfam" id="PF03360">
    <property type="entry name" value="Glyco_transf_43"/>
    <property type="match status" value="1"/>
</dbReference>
<dbReference type="SUPFAM" id="SSF53448">
    <property type="entry name" value="Nucleotide-diphospho-sugar transferases"/>
    <property type="match status" value="1"/>
</dbReference>
<keyword evidence="4 13" id="KW-0808">Transferase</keyword>
<feature type="region of interest" description="Disordered" evidence="14">
    <location>
        <begin position="77"/>
        <end position="96"/>
    </location>
</feature>
<comment type="subcellular location">
    <subcellularLocation>
        <location evidence="1 13">Golgi apparatus membrane</location>
        <topology evidence="1 13">Single-pass type II membrane protein</topology>
    </subcellularLocation>
</comment>
<evidence type="ECO:0000256" key="12">
    <source>
        <dbReference type="PIRSR" id="PIRSR605027-4"/>
    </source>
</evidence>
<dbReference type="InParanoid" id="A0A6I9T352"/>
<evidence type="ECO:0000256" key="13">
    <source>
        <dbReference type="RuleBase" id="RU363127"/>
    </source>
</evidence>
<dbReference type="GO" id="GO:0009834">
    <property type="term" value="P:plant-type secondary cell wall biogenesis"/>
    <property type="evidence" value="ECO:0007669"/>
    <property type="project" value="TreeGrafter"/>
</dbReference>
<dbReference type="FunFam" id="3.90.550.10:FF:000084">
    <property type="entry name" value="Glycosyltransferases"/>
    <property type="match status" value="1"/>
</dbReference>
<accession>A0A6I9T352</accession>
<comment type="similarity">
    <text evidence="2 13">Belongs to the glycosyltransferase 43 family.</text>
</comment>
<dbReference type="GO" id="GO:0000139">
    <property type="term" value="C:Golgi membrane"/>
    <property type="evidence" value="ECO:0007669"/>
    <property type="project" value="UniProtKB-SubCell"/>
</dbReference>
<evidence type="ECO:0000256" key="2">
    <source>
        <dbReference type="ARBA" id="ARBA00007706"/>
    </source>
</evidence>
<keyword evidence="8 13" id="KW-0333">Golgi apparatus</keyword>
<dbReference type="RefSeq" id="XP_011077373.2">
    <property type="nucleotide sequence ID" value="XM_011079071.2"/>
</dbReference>